<dbReference type="SUPFAM" id="SSF53474">
    <property type="entry name" value="alpha/beta-Hydrolases"/>
    <property type="match status" value="1"/>
</dbReference>
<evidence type="ECO:0000259" key="1">
    <source>
        <dbReference type="Pfam" id="PF12146"/>
    </source>
</evidence>
<name>A0AAU9IFX9_9CILI</name>
<dbReference type="InterPro" id="IPR051044">
    <property type="entry name" value="MAG_DAG_Lipase"/>
</dbReference>
<dbReference type="Proteomes" id="UP001162131">
    <property type="component" value="Unassembled WGS sequence"/>
</dbReference>
<gene>
    <name evidence="2" type="ORF">BSTOLATCC_MIC2800</name>
</gene>
<feature type="domain" description="Serine aminopeptidase S33" evidence="1">
    <location>
        <begin position="48"/>
        <end position="284"/>
    </location>
</feature>
<dbReference type="InterPro" id="IPR022742">
    <property type="entry name" value="Hydrolase_4"/>
</dbReference>
<dbReference type="Gene3D" id="3.40.50.1820">
    <property type="entry name" value="alpha/beta hydrolase"/>
    <property type="match status" value="1"/>
</dbReference>
<sequence>MSSKDKTWWIKYQGHIPCAGIFFPDEDWISLKSSRGYKLHTYRFHLEAPQAIVFLFHGIHVSSGIFSYLAKRLYELNIAVLAFDQECHGKSQGKLGIIYTIDEYINCGIKYIEKSIENYPKNTPIFILGESMGGTICMNIALEMQSMIKGMVLFAPALAASPSFSPFLIKLARCLGCLCPRMPTKSPDLKSLSRNPYNEGWYQENPEYYTGKTKARTGSALLKSFDKLRPRLKNVRVPFIIFQGGNDTKVNIEVNRKFVENSAVEDKEFVYYEEMRHEVCNEPEIEEIIEKVLNWISQRIS</sequence>
<evidence type="ECO:0000313" key="2">
    <source>
        <dbReference type="EMBL" id="CAG9311098.1"/>
    </source>
</evidence>
<evidence type="ECO:0000313" key="3">
    <source>
        <dbReference type="Proteomes" id="UP001162131"/>
    </source>
</evidence>
<organism evidence="2 3">
    <name type="scientific">Blepharisma stoltei</name>
    <dbReference type="NCBI Taxonomy" id="1481888"/>
    <lineage>
        <taxon>Eukaryota</taxon>
        <taxon>Sar</taxon>
        <taxon>Alveolata</taxon>
        <taxon>Ciliophora</taxon>
        <taxon>Postciliodesmatophora</taxon>
        <taxon>Heterotrichea</taxon>
        <taxon>Heterotrichida</taxon>
        <taxon>Blepharismidae</taxon>
        <taxon>Blepharisma</taxon>
    </lineage>
</organism>
<dbReference type="AlphaFoldDB" id="A0AAU9IFX9"/>
<protein>
    <recommendedName>
        <fullName evidence="1">Serine aminopeptidase S33 domain-containing protein</fullName>
    </recommendedName>
</protein>
<reference evidence="2" key="1">
    <citation type="submission" date="2021-09" db="EMBL/GenBank/DDBJ databases">
        <authorList>
            <consortium name="AG Swart"/>
            <person name="Singh M."/>
            <person name="Singh A."/>
            <person name="Seah K."/>
            <person name="Emmerich C."/>
        </authorList>
    </citation>
    <scope>NUCLEOTIDE SEQUENCE</scope>
    <source>
        <strain evidence="2">ATCC30299</strain>
    </source>
</reference>
<comment type="caution">
    <text evidence="2">The sequence shown here is derived from an EMBL/GenBank/DDBJ whole genome shotgun (WGS) entry which is preliminary data.</text>
</comment>
<proteinExistence type="predicted"/>
<keyword evidence="3" id="KW-1185">Reference proteome</keyword>
<dbReference type="Pfam" id="PF12146">
    <property type="entry name" value="Hydrolase_4"/>
    <property type="match status" value="1"/>
</dbReference>
<dbReference type="EMBL" id="CAJZBQ010000003">
    <property type="protein sequence ID" value="CAG9311098.1"/>
    <property type="molecule type" value="Genomic_DNA"/>
</dbReference>
<dbReference type="InterPro" id="IPR029058">
    <property type="entry name" value="AB_hydrolase_fold"/>
</dbReference>
<dbReference type="PANTHER" id="PTHR11614">
    <property type="entry name" value="PHOSPHOLIPASE-RELATED"/>
    <property type="match status" value="1"/>
</dbReference>
<accession>A0AAU9IFX9</accession>